<dbReference type="InterPro" id="IPR043128">
    <property type="entry name" value="Rev_trsase/Diguanyl_cyclase"/>
</dbReference>
<dbReference type="PROSITE" id="PS50878">
    <property type="entry name" value="RT_POL"/>
    <property type="match status" value="1"/>
</dbReference>
<protein>
    <submittedName>
        <fullName evidence="3">Retrovirus-related Pol polyprotein from transposon 17.6</fullName>
    </submittedName>
</protein>
<dbReference type="AlphaFoldDB" id="A0A4Y2WF23"/>
<dbReference type="Gene3D" id="3.30.70.270">
    <property type="match status" value="1"/>
</dbReference>
<accession>A0A4Y2WF23</accession>
<dbReference type="GO" id="GO:0071897">
    <property type="term" value="P:DNA biosynthetic process"/>
    <property type="evidence" value="ECO:0007669"/>
    <property type="project" value="UniProtKB-ARBA"/>
</dbReference>
<dbReference type="SUPFAM" id="SSF56672">
    <property type="entry name" value="DNA/RNA polymerases"/>
    <property type="match status" value="1"/>
</dbReference>
<sequence length="152" mass="17666">MVMHPDHTKYTAIATESGLFEYKRLPFGLRNASARFQRLMNLVLAGLNEFQISCYIDDLVIVAGNFDEHLAKFEMVFQRLQKANLKVKPSKCSFLKDQITYLDHTVREGEVYPDKKNLDILEKHCFQKQKGRADHFCVSQVFIGYLFLSILK</sequence>
<dbReference type="InterPro" id="IPR000477">
    <property type="entry name" value="RT_dom"/>
</dbReference>
<dbReference type="EMBL" id="BGPR01060143">
    <property type="protein sequence ID" value="GBO36075.1"/>
    <property type="molecule type" value="Genomic_DNA"/>
</dbReference>
<evidence type="ECO:0000313" key="4">
    <source>
        <dbReference type="Proteomes" id="UP000499080"/>
    </source>
</evidence>
<keyword evidence="4" id="KW-1185">Reference proteome</keyword>
<dbReference type="PANTHER" id="PTHR33064">
    <property type="entry name" value="POL PROTEIN"/>
    <property type="match status" value="1"/>
</dbReference>
<dbReference type="CDD" id="cd01647">
    <property type="entry name" value="RT_LTR"/>
    <property type="match status" value="1"/>
</dbReference>
<name>A0A4Y2WF23_ARAVE</name>
<dbReference type="Proteomes" id="UP000499080">
    <property type="component" value="Unassembled WGS sequence"/>
</dbReference>
<dbReference type="InterPro" id="IPR043502">
    <property type="entry name" value="DNA/RNA_pol_sf"/>
</dbReference>
<gene>
    <name evidence="3" type="primary">pol_639</name>
    <name evidence="2" type="synonym">pol_2375</name>
    <name evidence="3" type="ORF">AVEN_209590_1</name>
    <name evidence="2" type="ORF">AVEN_73755_1</name>
</gene>
<evidence type="ECO:0000259" key="1">
    <source>
        <dbReference type="PROSITE" id="PS50878"/>
    </source>
</evidence>
<evidence type="ECO:0000313" key="3">
    <source>
        <dbReference type="EMBL" id="GBO36075.1"/>
    </source>
</evidence>
<feature type="domain" description="Reverse transcriptase" evidence="1">
    <location>
        <begin position="1"/>
        <end position="106"/>
    </location>
</feature>
<reference evidence="3 4" key="1">
    <citation type="journal article" date="2019" name="Sci. Rep.">
        <title>Orb-weaving spider Araneus ventricosus genome elucidates the spidroin gene catalogue.</title>
        <authorList>
            <person name="Kono N."/>
            <person name="Nakamura H."/>
            <person name="Ohtoshi R."/>
            <person name="Moran D.A.P."/>
            <person name="Shinohara A."/>
            <person name="Yoshida Y."/>
            <person name="Fujiwara M."/>
            <person name="Mori M."/>
            <person name="Tomita M."/>
            <person name="Arakawa K."/>
        </authorList>
    </citation>
    <scope>NUCLEOTIDE SEQUENCE [LARGE SCALE GENOMIC DNA]</scope>
</reference>
<dbReference type="FunFam" id="3.30.70.270:FF:000003">
    <property type="entry name" value="Transposon Ty3-G Gag-Pol polyprotein"/>
    <property type="match status" value="1"/>
</dbReference>
<dbReference type="PANTHER" id="PTHR33064:SF37">
    <property type="entry name" value="RIBONUCLEASE H"/>
    <property type="match status" value="1"/>
</dbReference>
<dbReference type="OrthoDB" id="6437143at2759"/>
<evidence type="ECO:0000313" key="2">
    <source>
        <dbReference type="EMBL" id="GBO36072.1"/>
    </source>
</evidence>
<dbReference type="InterPro" id="IPR051320">
    <property type="entry name" value="Viral_Replic_Matur_Polypro"/>
</dbReference>
<dbReference type="EMBL" id="BGPR01060142">
    <property type="protein sequence ID" value="GBO36072.1"/>
    <property type="molecule type" value="Genomic_DNA"/>
</dbReference>
<dbReference type="Gene3D" id="3.10.10.10">
    <property type="entry name" value="HIV Type 1 Reverse Transcriptase, subunit A, domain 1"/>
    <property type="match status" value="1"/>
</dbReference>
<comment type="caution">
    <text evidence="3">The sequence shown here is derived from an EMBL/GenBank/DDBJ whole genome shotgun (WGS) entry which is preliminary data.</text>
</comment>
<dbReference type="Pfam" id="PF00078">
    <property type="entry name" value="RVT_1"/>
    <property type="match status" value="1"/>
</dbReference>
<organism evidence="3 4">
    <name type="scientific">Araneus ventricosus</name>
    <name type="common">Orbweaver spider</name>
    <name type="synonym">Epeira ventricosa</name>
    <dbReference type="NCBI Taxonomy" id="182803"/>
    <lineage>
        <taxon>Eukaryota</taxon>
        <taxon>Metazoa</taxon>
        <taxon>Ecdysozoa</taxon>
        <taxon>Arthropoda</taxon>
        <taxon>Chelicerata</taxon>
        <taxon>Arachnida</taxon>
        <taxon>Araneae</taxon>
        <taxon>Araneomorphae</taxon>
        <taxon>Entelegynae</taxon>
        <taxon>Araneoidea</taxon>
        <taxon>Araneidae</taxon>
        <taxon>Araneus</taxon>
    </lineage>
</organism>
<proteinExistence type="predicted"/>